<dbReference type="GeneID" id="80521877"/>
<dbReference type="Proteomes" id="UP000274800">
    <property type="component" value="Segment"/>
</dbReference>
<evidence type="ECO:0000313" key="2">
    <source>
        <dbReference type="Proteomes" id="UP000274800"/>
    </source>
</evidence>
<protein>
    <submittedName>
        <fullName evidence="1">Capsid protein</fullName>
    </submittedName>
</protein>
<dbReference type="RefSeq" id="YP_010784622.1">
    <property type="nucleotide sequence ID" value="NC_075326.1"/>
</dbReference>
<keyword evidence="2" id="KW-1185">Reference proteome</keyword>
<name>A0A2D0Y219_9VIRU</name>
<evidence type="ECO:0000313" key="1">
    <source>
        <dbReference type="EMBL" id="ASU08512.1"/>
    </source>
</evidence>
<reference evidence="1 2" key="1">
    <citation type="submission" date="2017-05" db="EMBL/GenBank/DDBJ databases">
        <title>Identification of an anellovirus and three genomoviruses in ticks.</title>
        <authorList>
            <person name="Waits K."/>
            <person name="Edwards M."/>
            <person name="Fontenele R.S."/>
            <person name="Varsani A."/>
        </authorList>
    </citation>
    <scope>NUCLEOTIDE SEQUENCE [LARGE SCALE GENOMIC DNA]</scope>
    <source>
        <strain evidence="1">Tick25_VL-10</strain>
    </source>
</reference>
<dbReference type="KEGG" id="vg:80521877"/>
<dbReference type="EMBL" id="MF173067">
    <property type="protein sequence ID" value="ASU08512.1"/>
    <property type="molecule type" value="Genomic_DNA"/>
</dbReference>
<proteinExistence type="predicted"/>
<organism evidence="1 2">
    <name type="scientific">Tick-associated genomovirus 3</name>
    <dbReference type="NCBI Taxonomy" id="2025479"/>
    <lineage>
        <taxon>Viruses</taxon>
        <taxon>Monodnaviria</taxon>
        <taxon>Shotokuvirae</taxon>
        <taxon>Cressdnaviricota</taxon>
        <taxon>Repensiviricetes</taxon>
        <taxon>Geplafuvirales</taxon>
        <taxon>Genomoviridae</taxon>
        <taxon>Gemycircularvirus</taxon>
        <taxon>Gemycircularvirus ixode1</taxon>
    </lineage>
</organism>
<accession>A0A2D0Y219</accession>
<sequence>MPRFKNRRTRYARRRVGRFNYGNKFSKGKGPIRRTKRTYRPKMTKKRILNVTSKKKHDTMLTTTNISASSQYGGSAYIQAPAIITGASNAIPIVWCATARDASYDAKLANPTDTATRTAQTCFMRGLSEKIEIQVADGMPWQWRRICFTYRNLTTLIPNTTEAGKYFYSYLSIGNLGYNRVLNMLPHPDIVATLESVLFRGVKGKDWQSAMIAAVDRLRVDLKYDKTITIASGNEDGVIRKYSRWHGMNKNLVYADDESGGEMIEAYHSVSDKRGMGDYYIVDYFAPRAGATSSNQISVGMSSTLYWHEK</sequence>